<sequence>MTDALTKRPLKLNLIGAGGVGTTLFRLFSGCEGVEVQDIHGRDPERLARALAFIGSGRGVGDLAAMRAADIWVLAVPDTRIGEVAGALAALSPPGPAVAVHCSGFMPAQEMAPLGALGWSLASAHPVMTFADPAAAAEGFAGTFVGMEGDADAVARVAPVLEAVGARTFPIRDGGKPLYHGAAVMANNLAVVLQAVAREAWAEAGVPAEIAAALNKGLLDATARNVDALGPQAALSGPAARGDWDVVTRQGNAVAAWHPDAAVAYRNLSLLARRLKQTGGTRQPVPEETPDDSKRDGR</sequence>
<keyword evidence="4" id="KW-1185">Reference proteome</keyword>
<dbReference type="EMBL" id="JBHSGI010000009">
    <property type="protein sequence ID" value="MFC4669250.1"/>
    <property type="molecule type" value="Genomic_DNA"/>
</dbReference>
<dbReference type="PANTHER" id="PTHR40459:SF1">
    <property type="entry name" value="CONSERVED HYPOTHETICAL ALANINE AND LEUCINE RICH PROTEIN"/>
    <property type="match status" value="1"/>
</dbReference>
<dbReference type="InterPro" id="IPR037108">
    <property type="entry name" value="TM1727-like_C_sf"/>
</dbReference>
<dbReference type="SUPFAM" id="SSF51735">
    <property type="entry name" value="NAD(P)-binding Rossmann-fold domains"/>
    <property type="match status" value="1"/>
</dbReference>
<dbReference type="PANTHER" id="PTHR40459">
    <property type="entry name" value="CONSERVED HYPOTHETICAL ALANINE AND LEUCINE RICH PROTEIN"/>
    <property type="match status" value="1"/>
</dbReference>
<dbReference type="SUPFAM" id="SSF48179">
    <property type="entry name" value="6-phosphogluconate dehydrogenase C-terminal domain-like"/>
    <property type="match status" value="1"/>
</dbReference>
<evidence type="ECO:0000259" key="2">
    <source>
        <dbReference type="Pfam" id="PF10728"/>
    </source>
</evidence>
<protein>
    <submittedName>
        <fullName evidence="3">Rossmann-like and DUF2520 domain-containing protein</fullName>
    </submittedName>
</protein>
<proteinExistence type="predicted"/>
<comment type="caution">
    <text evidence="3">The sequence shown here is derived from an EMBL/GenBank/DDBJ whole genome shotgun (WGS) entry which is preliminary data.</text>
</comment>
<gene>
    <name evidence="3" type="ORF">ACFO5X_11845</name>
</gene>
<dbReference type="Proteomes" id="UP001595973">
    <property type="component" value="Unassembled WGS sequence"/>
</dbReference>
<feature type="domain" description="DUF2520" evidence="2">
    <location>
        <begin position="144"/>
        <end position="270"/>
    </location>
</feature>
<dbReference type="Gene3D" id="3.40.50.720">
    <property type="entry name" value="NAD(P)-binding Rossmann-like Domain"/>
    <property type="match status" value="1"/>
</dbReference>
<evidence type="ECO:0000256" key="1">
    <source>
        <dbReference type="SAM" id="MobiDB-lite"/>
    </source>
</evidence>
<reference evidence="4" key="1">
    <citation type="journal article" date="2019" name="Int. J. Syst. Evol. Microbiol.">
        <title>The Global Catalogue of Microorganisms (GCM) 10K type strain sequencing project: providing services to taxonomists for standard genome sequencing and annotation.</title>
        <authorList>
            <consortium name="The Broad Institute Genomics Platform"/>
            <consortium name="The Broad Institute Genome Sequencing Center for Infectious Disease"/>
            <person name="Wu L."/>
            <person name="Ma J."/>
        </authorList>
    </citation>
    <scope>NUCLEOTIDE SEQUENCE [LARGE SCALE GENOMIC DNA]</scope>
    <source>
        <strain evidence="4">CGMCC 4.7283</strain>
    </source>
</reference>
<dbReference type="Pfam" id="PF10728">
    <property type="entry name" value="DUF2520"/>
    <property type="match status" value="1"/>
</dbReference>
<name>A0ABV9KGF5_9RHOB</name>
<dbReference type="RefSeq" id="WP_380717662.1">
    <property type="nucleotide sequence ID" value="NZ_JBHSGI010000009.1"/>
</dbReference>
<dbReference type="InterPro" id="IPR018931">
    <property type="entry name" value="DUF2520"/>
</dbReference>
<accession>A0ABV9KGF5</accession>
<dbReference type="InterPro" id="IPR008927">
    <property type="entry name" value="6-PGluconate_DH-like_C_sf"/>
</dbReference>
<dbReference type="Gene3D" id="1.10.1040.20">
    <property type="entry name" value="ProC-like, C-terminal domain"/>
    <property type="match status" value="1"/>
</dbReference>
<dbReference type="InterPro" id="IPR036291">
    <property type="entry name" value="NAD(P)-bd_dom_sf"/>
</dbReference>
<organism evidence="3 4">
    <name type="scientific">Seohaeicola nanhaiensis</name>
    <dbReference type="NCBI Taxonomy" id="1387282"/>
    <lineage>
        <taxon>Bacteria</taxon>
        <taxon>Pseudomonadati</taxon>
        <taxon>Pseudomonadota</taxon>
        <taxon>Alphaproteobacteria</taxon>
        <taxon>Rhodobacterales</taxon>
        <taxon>Roseobacteraceae</taxon>
        <taxon>Seohaeicola</taxon>
    </lineage>
</organism>
<feature type="region of interest" description="Disordered" evidence="1">
    <location>
        <begin position="275"/>
        <end position="298"/>
    </location>
</feature>
<evidence type="ECO:0000313" key="4">
    <source>
        <dbReference type="Proteomes" id="UP001595973"/>
    </source>
</evidence>
<evidence type="ECO:0000313" key="3">
    <source>
        <dbReference type="EMBL" id="MFC4669250.1"/>
    </source>
</evidence>